<keyword evidence="1" id="KW-1133">Transmembrane helix</keyword>
<evidence type="ECO:0000313" key="2">
    <source>
        <dbReference type="EMBL" id="SDI28576.1"/>
    </source>
</evidence>
<evidence type="ECO:0000256" key="1">
    <source>
        <dbReference type="SAM" id="Phobius"/>
    </source>
</evidence>
<keyword evidence="1" id="KW-0472">Membrane</keyword>
<dbReference type="EMBL" id="FNEH01000004">
    <property type="protein sequence ID" value="SDI28576.1"/>
    <property type="molecule type" value="Genomic_DNA"/>
</dbReference>
<protein>
    <submittedName>
        <fullName evidence="2">Uncharacterized protein</fullName>
    </submittedName>
</protein>
<name>A0A1G8JBL5_9FIRM</name>
<reference evidence="2 3" key="1">
    <citation type="submission" date="2016-10" db="EMBL/GenBank/DDBJ databases">
        <authorList>
            <person name="de Groot N.N."/>
        </authorList>
    </citation>
    <scope>NUCLEOTIDE SEQUENCE [LARGE SCALE GENOMIC DNA]</scope>
    <source>
        <strain evidence="2 3">WG7</strain>
    </source>
</reference>
<accession>A0A1G8JBL5</accession>
<feature type="transmembrane region" description="Helical" evidence="1">
    <location>
        <begin position="24"/>
        <end position="49"/>
    </location>
</feature>
<keyword evidence="1" id="KW-0812">Transmembrane</keyword>
<dbReference type="AlphaFoldDB" id="A0A1G8JBL5"/>
<dbReference type="RefSeq" id="WP_244152019.1">
    <property type="nucleotide sequence ID" value="NZ_FNEH01000004.1"/>
</dbReference>
<sequence length="66" mass="7500">MILAFIIQKDFIHIPGDVANISMLILNVILFTSIFTEIFGFLATEYALIKSDEMKSKVSWSFLKGE</sequence>
<gene>
    <name evidence="2" type="ORF">SAMN04515654_10421</name>
</gene>
<evidence type="ECO:0000313" key="3">
    <source>
        <dbReference type="Proteomes" id="UP000198945"/>
    </source>
</evidence>
<organism evidence="2 3">
    <name type="scientific">Halanaerobium congolense</name>
    <dbReference type="NCBI Taxonomy" id="54121"/>
    <lineage>
        <taxon>Bacteria</taxon>
        <taxon>Bacillati</taxon>
        <taxon>Bacillota</taxon>
        <taxon>Clostridia</taxon>
        <taxon>Halanaerobiales</taxon>
        <taxon>Halanaerobiaceae</taxon>
        <taxon>Halanaerobium</taxon>
    </lineage>
</organism>
<dbReference type="Proteomes" id="UP000198945">
    <property type="component" value="Unassembled WGS sequence"/>
</dbReference>
<proteinExistence type="predicted"/>